<dbReference type="EMBL" id="CH473968">
    <property type="protein sequence ID" value="EDL80685.1"/>
    <property type="molecule type" value="Genomic_DNA"/>
</dbReference>
<accession>A6ISY2</accession>
<name>A6ISY2_RAT</name>
<gene>
    <name evidence="1 3" type="primary">Pigv</name>
    <name evidence="1" type="ORF">rCG_31152</name>
</gene>
<dbReference type="EMBL" id="CH473968">
    <property type="protein sequence ID" value="EDL80684.1"/>
    <property type="molecule type" value="Genomic_DNA"/>
</dbReference>
<dbReference type="Proteomes" id="UP000234681">
    <property type="component" value="Chromosome 5"/>
</dbReference>
<reference evidence="1" key="2">
    <citation type="submission" date="2005-07" db="EMBL/GenBank/DDBJ databases">
        <authorList>
            <person name="Mural R.J."/>
            <person name="Li P.W."/>
            <person name="Adams M.D."/>
            <person name="Amanatides P.G."/>
            <person name="Baden-Tillson H."/>
            <person name="Barnstead M."/>
            <person name="Chin S.H."/>
            <person name="Dew I."/>
            <person name="Evans C.A."/>
            <person name="Ferriera S."/>
            <person name="Flanigan M."/>
            <person name="Fosler C."/>
            <person name="Glodek A."/>
            <person name="Gu Z."/>
            <person name="Holt R.A."/>
            <person name="Jennings D."/>
            <person name="Kraft C.L."/>
            <person name="Lu F."/>
            <person name="Nguyen T."/>
            <person name="Nusskern D.R."/>
            <person name="Pfannkoch C.M."/>
            <person name="Sitter C."/>
            <person name="Sutton G.G."/>
            <person name="Venter J.C."/>
            <person name="Wang Z."/>
            <person name="Woodage T."/>
            <person name="Zheng X.H."/>
            <person name="Zhong F."/>
        </authorList>
    </citation>
    <scope>NUCLEOTIDE SEQUENCE</scope>
    <source>
        <strain evidence="1">BN</strain>
        <strain evidence="2">BN, Sprague-Dawley</strain>
    </source>
</reference>
<feature type="non-terminal residue" evidence="1">
    <location>
        <position position="128"/>
    </location>
</feature>
<evidence type="ECO:0000313" key="2">
    <source>
        <dbReference type="Proteomes" id="UP000234681"/>
    </source>
</evidence>
<reference evidence="1" key="1">
    <citation type="journal article" date="2005" name="Genome Res.">
        <title>Gene and alternative splicing annotation with AIR.</title>
        <authorList>
            <person name="Florea L."/>
            <person name="Di Francesco V."/>
            <person name="Miller J."/>
            <person name="Turner R."/>
            <person name="Yao A."/>
            <person name="Harris M."/>
            <person name="Walenz B."/>
            <person name="Mobarry C."/>
            <person name="Merkulov G.V."/>
            <person name="Charlab R."/>
            <person name="Dew I."/>
            <person name="Deng Z."/>
            <person name="Istrail S."/>
            <person name="Li P."/>
            <person name="Sutton G."/>
        </authorList>
    </citation>
    <scope>NUCLEOTIDE SEQUENCE</scope>
    <source>
        <strain evidence="1">BN</strain>
    </source>
</reference>
<organism evidence="1 2">
    <name type="scientific">Rattus norvegicus</name>
    <name type="common">Rat</name>
    <dbReference type="NCBI Taxonomy" id="10116"/>
    <lineage>
        <taxon>Eukaryota</taxon>
        <taxon>Metazoa</taxon>
        <taxon>Chordata</taxon>
        <taxon>Craniata</taxon>
        <taxon>Vertebrata</taxon>
        <taxon>Euteleostomi</taxon>
        <taxon>Mammalia</taxon>
        <taxon>Eutheria</taxon>
        <taxon>Euarchontoglires</taxon>
        <taxon>Glires</taxon>
        <taxon>Rodentia</taxon>
        <taxon>Myomorpha</taxon>
        <taxon>Muroidea</taxon>
        <taxon>Muridae</taxon>
        <taxon>Murinae</taxon>
        <taxon>Rattus</taxon>
    </lineage>
</organism>
<reference evidence="2" key="3">
    <citation type="submission" date="2005-09" db="EMBL/GenBank/DDBJ databases">
        <authorList>
            <person name="Mural R.J."/>
            <person name="Li P.W."/>
            <person name="Adams M.D."/>
            <person name="Amanatides P.G."/>
            <person name="Baden-Tillson H."/>
            <person name="Barnstead M."/>
            <person name="Chin S.H."/>
            <person name="Dew I."/>
            <person name="Evans C.A."/>
            <person name="Ferriera S."/>
            <person name="Flanigan M."/>
            <person name="Fosler C."/>
            <person name="Glodek A."/>
            <person name="Gu Z."/>
            <person name="Holt R.A."/>
            <person name="Jennings D."/>
            <person name="Kraft C.L."/>
            <person name="Lu F."/>
            <person name="Nguyen T."/>
            <person name="Nusskern D.R."/>
            <person name="Pfannkoch C.M."/>
            <person name="Sitter C."/>
            <person name="Sutton G.G."/>
            <person name="Venter J.C."/>
            <person name="Wang Z."/>
            <person name="Woodage T."/>
            <person name="Zheng X.H."/>
            <person name="Zhong F."/>
        </authorList>
    </citation>
    <scope>NUCLEOTIDE SEQUENCE [LARGE SCALE GENOMIC DNA]</scope>
    <source>
        <strain>BN</strain>
        <strain evidence="2">Sprague-Dawley</strain>
    </source>
</reference>
<dbReference type="RGD" id="1309526">
    <property type="gene designation" value="Pigv"/>
</dbReference>
<proteinExistence type="predicted"/>
<sequence>MAVSSGFWEAESWNLDTLPPTVTQSSTCQLKGSSWPRPSTLCGSLQPAWPTSIPTHHHSTSTAKHLVQSQMLLKMYTQIGAALCLLPRHQVPFLAKDNTSPLVSLQLADTAAASLAAANPRTPPRSPA</sequence>
<protein>
    <submittedName>
        <fullName evidence="1">Phosphatidylinositol glycan, class V, isoform CRA_b</fullName>
    </submittedName>
</protein>
<evidence type="ECO:0000313" key="3">
    <source>
        <dbReference type="RGD" id="1309526"/>
    </source>
</evidence>
<dbReference type="AlphaFoldDB" id="A6ISY2"/>
<evidence type="ECO:0000313" key="1">
    <source>
        <dbReference type="EMBL" id="EDL80684.1"/>
    </source>
</evidence>